<sequence>MKKPFCECLFFEHLCLPFILFYLGQRKSRTWGNLSIPMNQVNKCI</sequence>
<dbReference type="AlphaFoldDB" id="A0A2P2PXL6"/>
<protein>
    <submittedName>
        <fullName evidence="1">Uncharacterized protein</fullName>
    </submittedName>
</protein>
<proteinExistence type="predicted"/>
<accession>A0A2P2PXL6</accession>
<dbReference type="EMBL" id="GGEC01079002">
    <property type="protein sequence ID" value="MBX59486.1"/>
    <property type="molecule type" value="Transcribed_RNA"/>
</dbReference>
<reference evidence="1" key="1">
    <citation type="submission" date="2018-02" db="EMBL/GenBank/DDBJ databases">
        <title>Rhizophora mucronata_Transcriptome.</title>
        <authorList>
            <person name="Meera S.P."/>
            <person name="Sreeshan A."/>
            <person name="Augustine A."/>
        </authorList>
    </citation>
    <scope>NUCLEOTIDE SEQUENCE</scope>
    <source>
        <tissue evidence="1">Leaf</tissue>
    </source>
</reference>
<name>A0A2P2PXL6_RHIMU</name>
<organism evidence="1">
    <name type="scientific">Rhizophora mucronata</name>
    <name type="common">Asiatic mangrove</name>
    <dbReference type="NCBI Taxonomy" id="61149"/>
    <lineage>
        <taxon>Eukaryota</taxon>
        <taxon>Viridiplantae</taxon>
        <taxon>Streptophyta</taxon>
        <taxon>Embryophyta</taxon>
        <taxon>Tracheophyta</taxon>
        <taxon>Spermatophyta</taxon>
        <taxon>Magnoliopsida</taxon>
        <taxon>eudicotyledons</taxon>
        <taxon>Gunneridae</taxon>
        <taxon>Pentapetalae</taxon>
        <taxon>rosids</taxon>
        <taxon>fabids</taxon>
        <taxon>Malpighiales</taxon>
        <taxon>Rhizophoraceae</taxon>
        <taxon>Rhizophora</taxon>
    </lineage>
</organism>
<evidence type="ECO:0000313" key="1">
    <source>
        <dbReference type="EMBL" id="MBX59486.1"/>
    </source>
</evidence>